<dbReference type="KEGG" id="fek:C1H87_22835"/>
<gene>
    <name evidence="1" type="ORF">C1H87_22835</name>
</gene>
<name>A0A2K9PX34_9FLAO</name>
<protein>
    <submittedName>
        <fullName evidence="1">tRNA modification GTPase</fullName>
    </submittedName>
</protein>
<accession>A0A2K9PX34</accession>
<organism evidence="1 2">
    <name type="scientific">Flavivirga eckloniae</name>
    <dbReference type="NCBI Taxonomy" id="1803846"/>
    <lineage>
        <taxon>Bacteria</taxon>
        <taxon>Pseudomonadati</taxon>
        <taxon>Bacteroidota</taxon>
        <taxon>Flavobacteriia</taxon>
        <taxon>Flavobacteriales</taxon>
        <taxon>Flavobacteriaceae</taxon>
        <taxon>Flavivirga</taxon>
    </lineage>
</organism>
<dbReference type="Proteomes" id="UP000235826">
    <property type="component" value="Chromosome"/>
</dbReference>
<reference evidence="1 2" key="1">
    <citation type="submission" date="2018-01" db="EMBL/GenBank/DDBJ databases">
        <title>Complete genome sequence of Flavivirga eckloniae ECD14 isolated from seaweed Ecklonia cava.</title>
        <authorList>
            <person name="Lee J.H."/>
            <person name="Baik K.S."/>
            <person name="Seong C.N."/>
        </authorList>
    </citation>
    <scope>NUCLEOTIDE SEQUENCE [LARGE SCALE GENOMIC DNA]</scope>
    <source>
        <strain evidence="1 2">ECD14</strain>
    </source>
</reference>
<sequence length="407" mass="47619">MKKQQLLILFITFLSFNIYSQITFEKGYFVNNDGQKTECLIKNIGARTNPTSLDYKLTNEGEEKMLTIKSVKEFGIYDEVKYIRFEGEIDRSSNIINSLTPTKEPKFKKEILFLKVLIESKASLYSYEEPNLLRFFYKNENSKIGQLVFKRYTPENDVIQKNERYKQQLLNDLKCENITMNQIKNLEYKKNSLTSLFRKYNDCNNSENITFKKKQKRDIFNLTLRPGLKSSSLKIENSNYSARSSRNADFDNKLGFRFGMEAELIMPYHRNKWSFIIEPTYQYYKSEKEFSDRSVTKIAVDYKSIELPIGIRHYLFLNNNSKLFVNGLVVFDFSSSSNIVFDLDGAVTSEGLELKSSPNVAFGVGYKHNDKYGLELRYNIKRNVLNEYAAWISNYSALSLIFGYTLF</sequence>
<dbReference type="EMBL" id="CP025791">
    <property type="protein sequence ID" value="AUP81398.1"/>
    <property type="molecule type" value="Genomic_DNA"/>
</dbReference>
<dbReference type="AlphaFoldDB" id="A0A2K9PX34"/>
<dbReference type="OrthoDB" id="921445at2"/>
<proteinExistence type="predicted"/>
<evidence type="ECO:0000313" key="1">
    <source>
        <dbReference type="EMBL" id="AUP81398.1"/>
    </source>
</evidence>
<keyword evidence="2" id="KW-1185">Reference proteome</keyword>
<evidence type="ECO:0000313" key="2">
    <source>
        <dbReference type="Proteomes" id="UP000235826"/>
    </source>
</evidence>
<dbReference type="RefSeq" id="WP_102758040.1">
    <property type="nucleotide sequence ID" value="NZ_CP025791.1"/>
</dbReference>